<dbReference type="InterPro" id="IPR001810">
    <property type="entry name" value="F-box_dom"/>
</dbReference>
<name>A0A1C7NA64_9FUNG</name>
<accession>A0A1C7NA64</accession>
<dbReference type="SUPFAM" id="SSF81383">
    <property type="entry name" value="F-box domain"/>
    <property type="match status" value="1"/>
</dbReference>
<evidence type="ECO:0000259" key="1">
    <source>
        <dbReference type="PROSITE" id="PS50181"/>
    </source>
</evidence>
<dbReference type="InParanoid" id="A0A1C7NA64"/>
<comment type="caution">
    <text evidence="2">The sequence shown here is derived from an EMBL/GenBank/DDBJ whole genome shotgun (WGS) entry which is preliminary data.</text>
</comment>
<proteinExistence type="predicted"/>
<dbReference type="OrthoDB" id="2243238at2759"/>
<protein>
    <recommendedName>
        <fullName evidence="1">F-box domain-containing protein</fullName>
    </recommendedName>
</protein>
<dbReference type="EMBL" id="LUGH01000388">
    <property type="protein sequence ID" value="OBZ85516.1"/>
    <property type="molecule type" value="Genomic_DNA"/>
</dbReference>
<organism evidence="2 3">
    <name type="scientific">Choanephora cucurbitarum</name>
    <dbReference type="NCBI Taxonomy" id="101091"/>
    <lineage>
        <taxon>Eukaryota</taxon>
        <taxon>Fungi</taxon>
        <taxon>Fungi incertae sedis</taxon>
        <taxon>Mucoromycota</taxon>
        <taxon>Mucoromycotina</taxon>
        <taxon>Mucoromycetes</taxon>
        <taxon>Mucorales</taxon>
        <taxon>Mucorineae</taxon>
        <taxon>Choanephoraceae</taxon>
        <taxon>Choanephoroideae</taxon>
        <taxon>Choanephora</taxon>
    </lineage>
</organism>
<sequence length="637" mass="74104">MIPLPTEILMQIASYLNASDKKTMLFTCHDWHEIFRNSLYNTVIIKSFDQFKELHEALQISYHKSLIPNGHVIKHLSVQPRKSTCFQKKWPEPELPYSLLESLPQLCPYLESLDFDPTSWKMCASYCTLDSWKHLRKIPAITCLNETFSSLKYLGGTLTSITVQSGILVDVSTSNRLSSIFSLTPYLEELTIQGEQYEGPILKLKFQDMELLHCLLPKLTRLSIVGSSIEMPICSSKLMAQQMMARSNTSELRYLHWDTRHTPSIWLLYIAHKYPHLRHLQLDVHYDSQEIPNGTPQVEEELFLNLVDKCRHIEILALSCPTLSHWLTIPFLKSLKNNQCVSQICFPVQKSNQIKRVAELEFIADHISQFTTMLEVDQWRINSNISHTFRLLENFHKLSYLKIKCDSYHTEYDLQHLLDACPALETLVLEWGTLYVPSPLSYYGRTKRYNLKELYVTFIAFETHFSNFLSRTCQSLKVLSMTKCKQLCDIKDMVSQTTVYIDMPNHEFETIVLDGIRLDYSSANMFYSGLSSYIRIAYVQTRDDAIWQQHRTTQDANNDGPLIETLAPRDALAIQAYFDERKQHSFVNTSKGFLKGLYEQNIDNILKTNLMFGYVDIRCKRLQNFLFSSNINCYRAR</sequence>
<feature type="domain" description="F-box" evidence="1">
    <location>
        <begin position="1"/>
        <end position="43"/>
    </location>
</feature>
<dbReference type="InterPro" id="IPR032675">
    <property type="entry name" value="LRR_dom_sf"/>
</dbReference>
<keyword evidence="3" id="KW-1185">Reference proteome</keyword>
<dbReference type="SUPFAM" id="SSF52047">
    <property type="entry name" value="RNI-like"/>
    <property type="match status" value="1"/>
</dbReference>
<dbReference type="Gene3D" id="3.80.10.10">
    <property type="entry name" value="Ribonuclease Inhibitor"/>
    <property type="match status" value="1"/>
</dbReference>
<dbReference type="InterPro" id="IPR036047">
    <property type="entry name" value="F-box-like_dom_sf"/>
</dbReference>
<dbReference type="PROSITE" id="PS50181">
    <property type="entry name" value="FBOX"/>
    <property type="match status" value="1"/>
</dbReference>
<dbReference type="Pfam" id="PF12937">
    <property type="entry name" value="F-box-like"/>
    <property type="match status" value="1"/>
</dbReference>
<evidence type="ECO:0000313" key="3">
    <source>
        <dbReference type="Proteomes" id="UP000093000"/>
    </source>
</evidence>
<reference evidence="2 3" key="1">
    <citation type="submission" date="2016-03" db="EMBL/GenBank/DDBJ databases">
        <title>Choanephora cucurbitarum.</title>
        <authorList>
            <person name="Min B."/>
            <person name="Park H."/>
            <person name="Park J.-H."/>
            <person name="Shin H.-D."/>
            <person name="Choi I.-G."/>
        </authorList>
    </citation>
    <scope>NUCLEOTIDE SEQUENCE [LARGE SCALE GENOMIC DNA]</scope>
    <source>
        <strain evidence="2 3">KUS-F28377</strain>
    </source>
</reference>
<dbReference type="Proteomes" id="UP000093000">
    <property type="component" value="Unassembled WGS sequence"/>
</dbReference>
<evidence type="ECO:0000313" key="2">
    <source>
        <dbReference type="EMBL" id="OBZ85516.1"/>
    </source>
</evidence>
<gene>
    <name evidence="2" type="ORF">A0J61_06432</name>
</gene>
<dbReference type="CDD" id="cd09917">
    <property type="entry name" value="F-box_SF"/>
    <property type="match status" value="1"/>
</dbReference>
<dbReference type="AlphaFoldDB" id="A0A1C7NA64"/>